<accession>L0S1E9</accession>
<organism evidence="2 3">
    <name type="scientific">Tepidanaerobacter acetatoxydans (strain DSM 21804 / JCM 16047 / Re1)</name>
    <dbReference type="NCBI Taxonomy" id="1209989"/>
    <lineage>
        <taxon>Bacteria</taxon>
        <taxon>Bacillati</taxon>
        <taxon>Bacillota</taxon>
        <taxon>Clostridia</taxon>
        <taxon>Thermosediminibacterales</taxon>
        <taxon>Tepidanaerobacteraceae</taxon>
        <taxon>Tepidanaerobacter</taxon>
    </lineage>
</organism>
<dbReference type="SUPFAM" id="SSF110710">
    <property type="entry name" value="TTHA0583/YokD-like"/>
    <property type="match status" value="1"/>
</dbReference>
<sequence>MDLELISSDVSKAIEELFAIAPVKAGQLLVIGCSTSEVMGGMIGKASSMEVAEAVVKGIANVIPKYDIRLAAQCCEHLNRALVVEAEVAEQYNLEIVTVVPVMHAGGSFATTVYANMQHPVVVEYVKGHFGLDIGDTLIGMHIKHVAVPVRLSIDKIGQAHLTAARYRPKLIGGARAVIPETWDKKGCK</sequence>
<gene>
    <name evidence="2" type="ordered locus">TEPIRE1_2167</name>
</gene>
<dbReference type="InterPro" id="IPR028345">
    <property type="entry name" value="Antibiotic_NAT-like"/>
</dbReference>
<dbReference type="HOGENOM" id="CLU_106658_0_0_9"/>
<name>F4LQY4_TEPAE</name>
<dbReference type="RefSeq" id="WP_013779058.1">
    <property type="nucleotide sequence ID" value="NC_015519.1"/>
</dbReference>
<dbReference type="AlphaFoldDB" id="F4LQY4"/>
<accession>F4LQY4</accession>
<evidence type="ECO:0000313" key="3">
    <source>
        <dbReference type="Proteomes" id="UP000010802"/>
    </source>
</evidence>
<dbReference type="Proteomes" id="UP000010802">
    <property type="component" value="Chromosome"/>
</dbReference>
<dbReference type="PATRIC" id="fig|1209989.3.peg.2493"/>
<dbReference type="HAMAP" id="MF_00800">
    <property type="entry name" value="UPF0340"/>
    <property type="match status" value="1"/>
</dbReference>
<reference evidence="3" key="1">
    <citation type="journal article" date="2013" name="Genome Announc.">
        <title>First genome sequence of a syntrophic acetate-oxidizing bacterium, Tepidanaerobacter acetatoxydans strain Re1.</title>
        <authorList>
            <person name="Manzoor S."/>
            <person name="Bongcam-Rudloff E."/>
            <person name="Schnurer A."/>
            <person name="Muller B."/>
        </authorList>
    </citation>
    <scope>NUCLEOTIDE SEQUENCE [LARGE SCALE GENOMIC DNA]</scope>
    <source>
        <strain evidence="3">Re1</strain>
    </source>
</reference>
<dbReference type="EMBL" id="HF563609">
    <property type="protein sequence ID" value="CCP26991.1"/>
    <property type="molecule type" value="Genomic_DNA"/>
</dbReference>
<proteinExistence type="inferred from homology"/>
<dbReference type="InterPro" id="IPR006340">
    <property type="entry name" value="DUF436"/>
</dbReference>
<dbReference type="OrthoDB" id="9803187at2"/>
<dbReference type="Gene3D" id="3.40.50.10360">
    <property type="entry name" value="Hypothetical protein TT1679"/>
    <property type="match status" value="1"/>
</dbReference>
<evidence type="ECO:0000256" key="1">
    <source>
        <dbReference type="HAMAP-Rule" id="MF_00800"/>
    </source>
</evidence>
<comment type="similarity">
    <text evidence="1">Belongs to the UPF0340 family.</text>
</comment>
<dbReference type="eggNOG" id="COG4475">
    <property type="taxonomic scope" value="Bacteria"/>
</dbReference>
<dbReference type="KEGG" id="tep:TepRe1_2010"/>
<dbReference type="STRING" id="1209989.TepRe1_2010"/>
<dbReference type="PIRSF" id="PIRSF007510">
    <property type="entry name" value="UCP007510"/>
    <property type="match status" value="1"/>
</dbReference>
<protein>
    <recommendedName>
        <fullName evidence="1">UPF0340 protein TEPIRE1_2167</fullName>
    </recommendedName>
</protein>
<dbReference type="Pfam" id="PF04260">
    <property type="entry name" value="DUF436"/>
    <property type="match status" value="1"/>
</dbReference>
<keyword evidence="3" id="KW-1185">Reference proteome</keyword>
<dbReference type="NCBIfam" id="TIGR01440">
    <property type="entry name" value="TIGR01440 family protein"/>
    <property type="match status" value="1"/>
</dbReference>
<dbReference type="KEGG" id="tae:TepiRe1_2167"/>
<evidence type="ECO:0000313" key="2">
    <source>
        <dbReference type="EMBL" id="CCP26991.1"/>
    </source>
</evidence>